<evidence type="ECO:0000259" key="2">
    <source>
        <dbReference type="Pfam" id="PF13786"/>
    </source>
</evidence>
<dbReference type="STRING" id="1577792.QX51_15030"/>
<accession>A0A0B3VHG6</accession>
<dbReference type="AlphaFoldDB" id="A0A0B3VHG6"/>
<evidence type="ECO:0000313" key="3">
    <source>
        <dbReference type="EMBL" id="KHS56221.1"/>
    </source>
</evidence>
<feature type="transmembrane region" description="Helical" evidence="1">
    <location>
        <begin position="53"/>
        <end position="75"/>
    </location>
</feature>
<dbReference type="InterPro" id="IPR025436">
    <property type="entry name" value="DUF4179"/>
</dbReference>
<keyword evidence="1" id="KW-0812">Transmembrane</keyword>
<gene>
    <name evidence="3" type="ORF">QX51_15030</name>
</gene>
<evidence type="ECO:0000313" key="4">
    <source>
        <dbReference type="Proteomes" id="UP000031189"/>
    </source>
</evidence>
<dbReference type="Pfam" id="PF13786">
    <property type="entry name" value="DUF4179"/>
    <property type="match status" value="1"/>
</dbReference>
<dbReference type="EMBL" id="JWHR01000119">
    <property type="protein sequence ID" value="KHS56221.1"/>
    <property type="molecule type" value="Genomic_DNA"/>
</dbReference>
<dbReference type="Proteomes" id="UP000031189">
    <property type="component" value="Unassembled WGS sequence"/>
</dbReference>
<keyword evidence="1" id="KW-1133">Transmembrane helix</keyword>
<keyword evidence="4" id="KW-1185">Reference proteome</keyword>
<reference evidence="3 4" key="1">
    <citation type="submission" date="2014-12" db="EMBL/GenBank/DDBJ databases">
        <title>Draft genome sequence of Terrisporobacter sp. 08-306576, isolated from the blood culture of a bacteremia patient.</title>
        <authorList>
            <person name="Lund L.C."/>
            <person name="Sydenham T.V."/>
            <person name="Hogh S.V."/>
            <person name="Skov M.N."/>
            <person name="Kemp M."/>
            <person name="Justesen U.S."/>
        </authorList>
    </citation>
    <scope>NUCLEOTIDE SEQUENCE [LARGE SCALE GENOMIC DNA]</scope>
    <source>
        <strain evidence="3 4">08-306576</strain>
    </source>
</reference>
<keyword evidence="1" id="KW-0472">Membrane</keyword>
<comment type="caution">
    <text evidence="3">The sequence shown here is derived from an EMBL/GenBank/DDBJ whole genome shotgun (WGS) entry which is preliminary data.</text>
</comment>
<organism evidence="3 4">
    <name type="scientific">Terrisporobacter othiniensis</name>
    <dbReference type="NCBI Taxonomy" id="1577792"/>
    <lineage>
        <taxon>Bacteria</taxon>
        <taxon>Bacillati</taxon>
        <taxon>Bacillota</taxon>
        <taxon>Clostridia</taxon>
        <taxon>Peptostreptococcales</taxon>
        <taxon>Peptostreptococcaceae</taxon>
        <taxon>Terrisporobacter</taxon>
    </lineage>
</organism>
<dbReference type="RefSeq" id="WP_039680717.1">
    <property type="nucleotide sequence ID" value="NZ_JAWGXO010000018.1"/>
</dbReference>
<feature type="domain" description="DUF4179" evidence="2">
    <location>
        <begin position="49"/>
        <end position="156"/>
    </location>
</feature>
<dbReference type="Gene3D" id="2.60.40.1630">
    <property type="entry name" value="bacillus anthracis domain"/>
    <property type="match status" value="1"/>
</dbReference>
<sequence length="376" mass="42993">MKNKFEIFNKIKIDTDKYEEAETSNNEELKIKMKEKLNSSKRLNKKKVKHNKIIKGIASIAIIAMGIGVFTPSLADNLKKRLPEFETMLDKIKESVDGGTVEYDPKLYPELEEEKEEHKKSKLIATPINVSSKDDGLKITIDKAMYDKKKLYLDMTLTTDEPFNESKYKKTVGDSPYGDGIKEMYIEDLIIYMNDIEADGYGYGPGIVEFVDKNTIKLSYLIELDINNDIEDVNFKISFGTKKYKDSLFTNSYDGKWSFDFNIKAIDDNAKSIVVDKKDGDYTLKKVEVTDTYIEVKMELPFQPSLGNPHDNFIIVYDDKGRALEMSTGSDGKNKMYTQINELIDIGEIPLYIDILVCTNYGEEANPLSSFRVDLK</sequence>
<dbReference type="OrthoDB" id="2541898at2"/>
<proteinExistence type="predicted"/>
<protein>
    <recommendedName>
        <fullName evidence="2">DUF4179 domain-containing protein</fullName>
    </recommendedName>
</protein>
<evidence type="ECO:0000256" key="1">
    <source>
        <dbReference type="SAM" id="Phobius"/>
    </source>
</evidence>
<name>A0A0B3VHG6_9FIRM</name>